<proteinExistence type="predicted"/>
<dbReference type="RefSeq" id="WP_205307958.1">
    <property type="nucleotide sequence ID" value="NZ_BAAAVF010000007.1"/>
</dbReference>
<dbReference type="Proteomes" id="UP000698059">
    <property type="component" value="Unassembled WGS sequence"/>
</dbReference>
<comment type="caution">
    <text evidence="1">The sequence shown here is derived from an EMBL/GenBank/DDBJ whole genome shotgun (WGS) entry which is preliminary data.</text>
</comment>
<gene>
    <name evidence="1" type="ORF">JOD49_003063</name>
</gene>
<name>A0ABS2LI99_9CELL</name>
<accession>A0ABS2LI99</accession>
<evidence type="ECO:0000313" key="1">
    <source>
        <dbReference type="EMBL" id="MBM7480143.1"/>
    </source>
</evidence>
<evidence type="ECO:0000313" key="2">
    <source>
        <dbReference type="Proteomes" id="UP000698059"/>
    </source>
</evidence>
<reference evidence="1 2" key="1">
    <citation type="submission" date="2021-01" db="EMBL/GenBank/DDBJ databases">
        <title>Sequencing the genomes of 1000 actinobacteria strains.</title>
        <authorList>
            <person name="Klenk H.-P."/>
        </authorList>
    </citation>
    <scope>NUCLEOTIDE SEQUENCE [LARGE SCALE GENOMIC DNA]</scope>
    <source>
        <strain evidence="1 2">DSM 46000</strain>
    </source>
</reference>
<protein>
    <recommendedName>
        <fullName evidence="3">Transcriptional regulator</fullName>
    </recommendedName>
</protein>
<sequence length="107" mass="11719">MIAPDYVAQVAELLGQHRIECTGMEGVTCRACREHGWMPMRTFAAHLSEVLAAAGLLPTRTEWGVRGQRGHTIETLNGRRMDEEDARDLAGGVGTVVSRAVTDWKDA</sequence>
<evidence type="ECO:0008006" key="3">
    <source>
        <dbReference type="Google" id="ProtNLM"/>
    </source>
</evidence>
<organism evidence="1 2">
    <name type="scientific">Oerskovia jenensis</name>
    <dbReference type="NCBI Taxonomy" id="162169"/>
    <lineage>
        <taxon>Bacteria</taxon>
        <taxon>Bacillati</taxon>
        <taxon>Actinomycetota</taxon>
        <taxon>Actinomycetes</taxon>
        <taxon>Micrococcales</taxon>
        <taxon>Cellulomonadaceae</taxon>
        <taxon>Oerskovia</taxon>
    </lineage>
</organism>
<keyword evidence="2" id="KW-1185">Reference proteome</keyword>
<dbReference type="EMBL" id="JAFBBO010000001">
    <property type="protein sequence ID" value="MBM7480143.1"/>
    <property type="molecule type" value="Genomic_DNA"/>
</dbReference>